<name>A0A6A4VAB7_AMPAM</name>
<feature type="signal peptide" evidence="1">
    <location>
        <begin position="1"/>
        <end position="21"/>
    </location>
</feature>
<dbReference type="Gene3D" id="3.10.100.10">
    <property type="entry name" value="Mannose-Binding Protein A, subunit A"/>
    <property type="match status" value="1"/>
</dbReference>
<dbReference type="OrthoDB" id="6346021at2759"/>
<dbReference type="SMART" id="SM00034">
    <property type="entry name" value="CLECT"/>
    <property type="match status" value="1"/>
</dbReference>
<feature type="chain" id="PRO_5025548922" evidence="1">
    <location>
        <begin position="22"/>
        <end position="193"/>
    </location>
</feature>
<gene>
    <name evidence="3" type="primary">PLCL_0</name>
    <name evidence="3" type="ORF">FJT64_013138</name>
</gene>
<feature type="domain" description="C-type lectin" evidence="2">
    <location>
        <begin position="63"/>
        <end position="178"/>
    </location>
</feature>
<evidence type="ECO:0000256" key="1">
    <source>
        <dbReference type="SAM" id="SignalP"/>
    </source>
</evidence>
<dbReference type="InterPro" id="IPR016187">
    <property type="entry name" value="CTDL_fold"/>
</dbReference>
<dbReference type="AlphaFoldDB" id="A0A6A4VAB7"/>
<dbReference type="Proteomes" id="UP000440578">
    <property type="component" value="Unassembled WGS sequence"/>
</dbReference>
<dbReference type="PROSITE" id="PS50041">
    <property type="entry name" value="C_TYPE_LECTIN_2"/>
    <property type="match status" value="1"/>
</dbReference>
<sequence length="193" mass="19922">MVLQTGLLTAVLLLLWPGALSSGPVSLGDIVCNLTAAADGPGSGELQLVTAAVPACPAGWSSHGRSCYLVSPTASSWLGAAAACAAIDERARLASVRQANHGHLEALTAASGAHYLWVGGVRLRPGGADWAWVDGAGVDYVNWAQGQSTVAKQDCMALQGPKSDYQANIGEWHDAECSLPAHNFGFICQINLS</sequence>
<proteinExistence type="predicted"/>
<comment type="caution">
    <text evidence="3">The sequence shown here is derived from an EMBL/GenBank/DDBJ whole genome shotgun (WGS) entry which is preliminary data.</text>
</comment>
<evidence type="ECO:0000313" key="4">
    <source>
        <dbReference type="Proteomes" id="UP000440578"/>
    </source>
</evidence>
<dbReference type="InterPro" id="IPR050111">
    <property type="entry name" value="C-type_lectin/snaclec_domain"/>
</dbReference>
<dbReference type="InterPro" id="IPR001304">
    <property type="entry name" value="C-type_lectin-like"/>
</dbReference>
<keyword evidence="1" id="KW-0732">Signal</keyword>
<evidence type="ECO:0000259" key="2">
    <source>
        <dbReference type="PROSITE" id="PS50041"/>
    </source>
</evidence>
<dbReference type="InterPro" id="IPR016186">
    <property type="entry name" value="C-type_lectin-like/link_sf"/>
</dbReference>
<reference evidence="3 4" key="1">
    <citation type="submission" date="2019-07" db="EMBL/GenBank/DDBJ databases">
        <title>Draft genome assembly of a fouling barnacle, Amphibalanus amphitrite (Darwin, 1854): The first reference genome for Thecostraca.</title>
        <authorList>
            <person name="Kim W."/>
        </authorList>
    </citation>
    <scope>NUCLEOTIDE SEQUENCE [LARGE SCALE GENOMIC DNA]</scope>
    <source>
        <strain evidence="3">SNU_AA5</strain>
        <tissue evidence="3">Soma without cirri and trophi</tissue>
    </source>
</reference>
<organism evidence="3 4">
    <name type="scientific">Amphibalanus amphitrite</name>
    <name type="common">Striped barnacle</name>
    <name type="synonym">Balanus amphitrite</name>
    <dbReference type="NCBI Taxonomy" id="1232801"/>
    <lineage>
        <taxon>Eukaryota</taxon>
        <taxon>Metazoa</taxon>
        <taxon>Ecdysozoa</taxon>
        <taxon>Arthropoda</taxon>
        <taxon>Crustacea</taxon>
        <taxon>Multicrustacea</taxon>
        <taxon>Cirripedia</taxon>
        <taxon>Thoracica</taxon>
        <taxon>Thoracicalcarea</taxon>
        <taxon>Balanomorpha</taxon>
        <taxon>Balanoidea</taxon>
        <taxon>Balanidae</taxon>
        <taxon>Amphibalaninae</taxon>
        <taxon>Amphibalanus</taxon>
    </lineage>
</organism>
<evidence type="ECO:0000313" key="3">
    <source>
        <dbReference type="EMBL" id="KAF0288484.1"/>
    </source>
</evidence>
<dbReference type="Pfam" id="PF00059">
    <property type="entry name" value="Lectin_C"/>
    <property type="match status" value="1"/>
</dbReference>
<keyword evidence="4" id="KW-1185">Reference proteome</keyword>
<dbReference type="EMBL" id="VIIS01002111">
    <property type="protein sequence ID" value="KAF0288484.1"/>
    <property type="molecule type" value="Genomic_DNA"/>
</dbReference>
<dbReference type="SUPFAM" id="SSF56436">
    <property type="entry name" value="C-type lectin-like"/>
    <property type="match status" value="1"/>
</dbReference>
<protein>
    <submittedName>
        <fullName evidence="3">Perlucin-like protein</fullName>
    </submittedName>
</protein>
<dbReference type="PANTHER" id="PTHR22803">
    <property type="entry name" value="MANNOSE, PHOSPHOLIPASE, LECTIN RECEPTOR RELATED"/>
    <property type="match status" value="1"/>
</dbReference>
<accession>A0A6A4VAB7</accession>
<dbReference type="CDD" id="cd00037">
    <property type="entry name" value="CLECT"/>
    <property type="match status" value="1"/>
</dbReference>